<evidence type="ECO:0000259" key="1">
    <source>
        <dbReference type="SMART" id="SM01321"/>
    </source>
</evidence>
<dbReference type="RefSeq" id="WP_161819308.1">
    <property type="nucleotide sequence ID" value="NZ_JAACJS010000015.1"/>
</dbReference>
<proteinExistence type="predicted"/>
<accession>A0ABW9ZXF6</accession>
<dbReference type="SUPFAM" id="SSF143422">
    <property type="entry name" value="Transposase IS200-like"/>
    <property type="match status" value="1"/>
</dbReference>
<dbReference type="Gene3D" id="3.30.70.1290">
    <property type="entry name" value="Transposase IS200-like"/>
    <property type="match status" value="1"/>
</dbReference>
<comment type="caution">
    <text evidence="2">The sequence shown here is derived from an EMBL/GenBank/DDBJ whole genome shotgun (WGS) entry which is preliminary data.</text>
</comment>
<dbReference type="EMBL" id="JAACJS010000015">
    <property type="protein sequence ID" value="NCI51007.1"/>
    <property type="molecule type" value="Genomic_DNA"/>
</dbReference>
<name>A0ABW9ZXF6_9BACT</name>
<dbReference type="InterPro" id="IPR002686">
    <property type="entry name" value="Transposase_17"/>
</dbReference>
<dbReference type="InterPro" id="IPR036515">
    <property type="entry name" value="Transposase_17_sf"/>
</dbReference>
<dbReference type="PANTHER" id="PTHR36966:SF1">
    <property type="entry name" value="REP-ASSOCIATED TYROSINE TRANSPOSASE"/>
    <property type="match status" value="1"/>
</dbReference>
<dbReference type="InterPro" id="IPR052715">
    <property type="entry name" value="RAYT_transposase"/>
</dbReference>
<dbReference type="PANTHER" id="PTHR36966">
    <property type="entry name" value="REP-ASSOCIATED TYROSINE TRANSPOSASE"/>
    <property type="match status" value="1"/>
</dbReference>
<dbReference type="Proteomes" id="UP000753802">
    <property type="component" value="Unassembled WGS sequence"/>
</dbReference>
<dbReference type="SMART" id="SM01321">
    <property type="entry name" value="Y1_Tnp"/>
    <property type="match status" value="1"/>
</dbReference>
<organism evidence="2 3">
    <name type="scientific">Sediminibacterium roseum</name>
    <dbReference type="NCBI Taxonomy" id="1978412"/>
    <lineage>
        <taxon>Bacteria</taxon>
        <taxon>Pseudomonadati</taxon>
        <taxon>Bacteroidota</taxon>
        <taxon>Chitinophagia</taxon>
        <taxon>Chitinophagales</taxon>
        <taxon>Chitinophagaceae</taxon>
        <taxon>Sediminibacterium</taxon>
    </lineage>
</organism>
<keyword evidence="3" id="KW-1185">Reference proteome</keyword>
<evidence type="ECO:0000313" key="3">
    <source>
        <dbReference type="Proteomes" id="UP000753802"/>
    </source>
</evidence>
<feature type="domain" description="Transposase IS200-like" evidence="1">
    <location>
        <begin position="8"/>
        <end position="147"/>
    </location>
</feature>
<dbReference type="NCBIfam" id="NF047646">
    <property type="entry name" value="REP_Tyr_transpos"/>
    <property type="match status" value="1"/>
</dbReference>
<sequence>MSELRKANYDGIFFITLTVVSWVDVFTRSNYCEEIIRNIKFCQQHKGLELYAYVIMSNHMHWIAGQRDGKLNLLLRDFKSYSAKQLLSMIYNSPYESRRDWMKIVFQYNAKYQKQNAENMFWQKTNHPVDCYSPKVMMQKINYVHENPVRAGLVKNAGDWWYSSANERSPIEVLPF</sequence>
<evidence type="ECO:0000313" key="2">
    <source>
        <dbReference type="EMBL" id="NCI51007.1"/>
    </source>
</evidence>
<protein>
    <submittedName>
        <fullName evidence="2">Transposase</fullName>
    </submittedName>
</protein>
<reference evidence="2 3" key="1">
    <citation type="submission" date="2020-01" db="EMBL/GenBank/DDBJ databases">
        <title>Genome analysis.</title>
        <authorList>
            <person name="Wu S."/>
            <person name="Wang G."/>
        </authorList>
    </citation>
    <scope>NUCLEOTIDE SEQUENCE [LARGE SCALE GENOMIC DNA]</scope>
    <source>
        <strain evidence="2 3">SYL130</strain>
    </source>
</reference>
<gene>
    <name evidence="2" type="ORF">GWC95_13820</name>
</gene>